<dbReference type="Gene3D" id="3.30.70.270">
    <property type="match status" value="1"/>
</dbReference>
<proteinExistence type="predicted"/>
<comment type="caution">
    <text evidence="6">The sequence shown here is derived from an EMBL/GenBank/DDBJ whole genome shotgun (WGS) entry which is preliminary data.</text>
</comment>
<dbReference type="InterPro" id="IPR000014">
    <property type="entry name" value="PAS"/>
</dbReference>
<dbReference type="InterPro" id="IPR013655">
    <property type="entry name" value="PAS_fold_3"/>
</dbReference>
<dbReference type="Pfam" id="PF00990">
    <property type="entry name" value="GGDEF"/>
    <property type="match status" value="1"/>
</dbReference>
<evidence type="ECO:0000259" key="5">
    <source>
        <dbReference type="PROSITE" id="PS50887"/>
    </source>
</evidence>
<dbReference type="CDD" id="cd01948">
    <property type="entry name" value="EAL"/>
    <property type="match status" value="1"/>
</dbReference>
<dbReference type="OrthoDB" id="9814202at2"/>
<dbReference type="NCBIfam" id="TIGR00254">
    <property type="entry name" value="GGDEF"/>
    <property type="match status" value="1"/>
</dbReference>
<dbReference type="SMART" id="SM00052">
    <property type="entry name" value="EAL"/>
    <property type="match status" value="1"/>
</dbReference>
<keyword evidence="7" id="KW-1185">Reference proteome</keyword>
<dbReference type="SMART" id="SM00267">
    <property type="entry name" value="GGDEF"/>
    <property type="match status" value="1"/>
</dbReference>
<dbReference type="Pfam" id="PF00563">
    <property type="entry name" value="EAL"/>
    <property type="match status" value="1"/>
</dbReference>
<dbReference type="InterPro" id="IPR035965">
    <property type="entry name" value="PAS-like_dom_sf"/>
</dbReference>
<dbReference type="NCBIfam" id="TIGR00229">
    <property type="entry name" value="sensory_box"/>
    <property type="match status" value="2"/>
</dbReference>
<dbReference type="Gene3D" id="2.10.70.100">
    <property type="match status" value="1"/>
</dbReference>
<dbReference type="PANTHER" id="PTHR44757:SF2">
    <property type="entry name" value="BIOFILM ARCHITECTURE MAINTENANCE PROTEIN MBAA"/>
    <property type="match status" value="1"/>
</dbReference>
<dbReference type="RefSeq" id="WP_153440937.1">
    <property type="nucleotide sequence ID" value="NZ_JACIGA010000009.1"/>
</dbReference>
<sequence length="848" mass="94092">MTEPREPIDTGNGPMTQDSLAPHAMDQVPAGVILVDAGNDIRTANATALRLLGRTAEEVIGASIAAFVHGEDLPAVVAFEGVEGAEEPAVVRFIGALGTHAMLVSRAALPAAPGAGATTILTMLPTDRLVSEIASLRKDETRWKYALESALEGVWDHDFETGNLFYSSTWRRLRGLADDAEVDGTLEKWIENVHPDDRAHVLACIARQDSGEAKFNTFQYRERHADGRWIWIESRGASVAYGPDGKPCRIIGTDTDITARKEAEARLAEVSRRLQLALDVSRIGVFEHNLDTGVSHWDEAMFRMYGLDPAGEAPSSAGWESFLHPEDKAVAIKRVNDAIASGTPFTNAFRIIRPDGVVRHIRSNAAFHTDLDGATRLVGANWDITDDIALQEELRRAKSFAEARNSELEAARVSIEYNALHDHLTDLPNRRYLDRILTEARVVNAILHIDLDRFKQINDTLGHQAGDAMLVHAADVLRSHAERDDFIARIGGDEFVIVCRSGRGSIHLEELAQGIIQAFRRPVPYAGQLCRLGASIGVAVNEGRLTDPRQLLMDADIALYRAKSLGRDRFEVFSDEMQNQILTAKRIGDELREALEKRQFIPYYQPQFDARSLEITGVETLVRWSHPARGVLAPMQFLKVAEDINLLAAIDRMVVEMAYADFRAWQRQGLAIPKISVNISSRRLRDPQLVSDVREMKIPRGVMSFELLESIFLDEFEDEVAETIAALNELGIDIEIDDFGTGHASIIGLLKLNPARLKIDRALVGPVTENRKQQKLVRAIIDIGHSLNIKVVAEGVETWTHAALLADLGCDVLQGYALAKPMSREDFERLARKGFDVPRSFSEARRVR</sequence>
<dbReference type="PROSITE" id="PS50887">
    <property type="entry name" value="GGDEF"/>
    <property type="match status" value="1"/>
</dbReference>
<evidence type="ECO:0000313" key="6">
    <source>
        <dbReference type="EMBL" id="MQX17043.1"/>
    </source>
</evidence>
<dbReference type="InterPro" id="IPR000160">
    <property type="entry name" value="GGDEF_dom"/>
</dbReference>
<dbReference type="InterPro" id="IPR043128">
    <property type="entry name" value="Rev_trsase/Diguanyl_cyclase"/>
</dbReference>
<reference evidence="6 7" key="1">
    <citation type="journal article" date="2013" name="Genome Biol.">
        <title>Comparative genomics of the core and accessory genomes of 48 Sinorhizobium strains comprising five genospecies.</title>
        <authorList>
            <person name="Sugawara M."/>
            <person name="Epstein B."/>
            <person name="Badgley B.D."/>
            <person name="Unno T."/>
            <person name="Xu L."/>
            <person name="Reese J."/>
            <person name="Gyaneshwar P."/>
            <person name="Denny R."/>
            <person name="Mudge J."/>
            <person name="Bharti A.K."/>
            <person name="Farmer A.D."/>
            <person name="May G.D."/>
            <person name="Woodward J.E."/>
            <person name="Medigue C."/>
            <person name="Vallenet D."/>
            <person name="Lajus A."/>
            <person name="Rouy Z."/>
            <person name="Martinez-Vaz B."/>
            <person name="Tiffin P."/>
            <person name="Young N.D."/>
            <person name="Sadowsky M.J."/>
        </authorList>
    </citation>
    <scope>NUCLEOTIDE SEQUENCE [LARGE SCALE GENOMIC DNA]</scope>
    <source>
        <strain evidence="6 7">USDA4894</strain>
    </source>
</reference>
<evidence type="ECO:0000259" key="3">
    <source>
        <dbReference type="PROSITE" id="PS50113"/>
    </source>
</evidence>
<dbReference type="SMART" id="SM00086">
    <property type="entry name" value="PAC"/>
    <property type="match status" value="2"/>
</dbReference>
<dbReference type="InterPro" id="IPR001633">
    <property type="entry name" value="EAL_dom"/>
</dbReference>
<organism evidence="6 7">
    <name type="scientific">Sinorhizobium terangae</name>
    <dbReference type="NCBI Taxonomy" id="110322"/>
    <lineage>
        <taxon>Bacteria</taxon>
        <taxon>Pseudomonadati</taxon>
        <taxon>Pseudomonadota</taxon>
        <taxon>Alphaproteobacteria</taxon>
        <taxon>Hyphomicrobiales</taxon>
        <taxon>Rhizobiaceae</taxon>
        <taxon>Sinorhizobium/Ensifer group</taxon>
        <taxon>Sinorhizobium</taxon>
    </lineage>
</organism>
<dbReference type="Gene3D" id="3.30.450.20">
    <property type="entry name" value="PAS domain"/>
    <property type="match status" value="3"/>
</dbReference>
<dbReference type="CDD" id="cd01949">
    <property type="entry name" value="GGDEF"/>
    <property type="match status" value="1"/>
</dbReference>
<accession>A0A6N7LGR7</accession>
<name>A0A6N7LGR7_SINTE</name>
<evidence type="ECO:0000256" key="1">
    <source>
        <dbReference type="SAM" id="MobiDB-lite"/>
    </source>
</evidence>
<feature type="domain" description="GGDEF" evidence="5">
    <location>
        <begin position="442"/>
        <end position="575"/>
    </location>
</feature>
<feature type="domain" description="PAS" evidence="2">
    <location>
        <begin position="17"/>
        <end position="76"/>
    </location>
</feature>
<dbReference type="Pfam" id="PF00989">
    <property type="entry name" value="PAS"/>
    <property type="match status" value="1"/>
</dbReference>
<evidence type="ECO:0000259" key="2">
    <source>
        <dbReference type="PROSITE" id="PS50112"/>
    </source>
</evidence>
<feature type="domain" description="PAC" evidence="3">
    <location>
        <begin position="216"/>
        <end position="269"/>
    </location>
</feature>
<dbReference type="PANTHER" id="PTHR44757">
    <property type="entry name" value="DIGUANYLATE CYCLASE DGCP"/>
    <property type="match status" value="1"/>
</dbReference>
<dbReference type="InterPro" id="IPR035919">
    <property type="entry name" value="EAL_sf"/>
</dbReference>
<dbReference type="InterPro" id="IPR001610">
    <property type="entry name" value="PAC"/>
</dbReference>
<dbReference type="AlphaFoldDB" id="A0A6N7LGR7"/>
<feature type="domain" description="EAL" evidence="4">
    <location>
        <begin position="584"/>
        <end position="835"/>
    </location>
</feature>
<feature type="domain" description="PAS" evidence="2">
    <location>
        <begin position="270"/>
        <end position="342"/>
    </location>
</feature>
<dbReference type="PROSITE" id="PS50883">
    <property type="entry name" value="EAL"/>
    <property type="match status" value="1"/>
</dbReference>
<dbReference type="InterPro" id="IPR052155">
    <property type="entry name" value="Biofilm_reg_signaling"/>
</dbReference>
<dbReference type="Proteomes" id="UP000439983">
    <property type="component" value="Unassembled WGS sequence"/>
</dbReference>
<dbReference type="SUPFAM" id="SSF55073">
    <property type="entry name" value="Nucleotide cyclase"/>
    <property type="match status" value="1"/>
</dbReference>
<feature type="domain" description="PAC" evidence="3">
    <location>
        <begin position="345"/>
        <end position="396"/>
    </location>
</feature>
<dbReference type="CDD" id="cd00130">
    <property type="entry name" value="PAS"/>
    <property type="match status" value="3"/>
</dbReference>
<dbReference type="EMBL" id="WITC01000085">
    <property type="protein sequence ID" value="MQX17043.1"/>
    <property type="molecule type" value="Genomic_DNA"/>
</dbReference>
<dbReference type="Gene3D" id="3.20.20.450">
    <property type="entry name" value="EAL domain"/>
    <property type="match status" value="1"/>
</dbReference>
<dbReference type="SUPFAM" id="SSF55785">
    <property type="entry name" value="PYP-like sensor domain (PAS domain)"/>
    <property type="match status" value="3"/>
</dbReference>
<dbReference type="SUPFAM" id="SSF141868">
    <property type="entry name" value="EAL domain-like"/>
    <property type="match status" value="1"/>
</dbReference>
<feature type="region of interest" description="Disordered" evidence="1">
    <location>
        <begin position="1"/>
        <end position="21"/>
    </location>
</feature>
<dbReference type="Pfam" id="PF08447">
    <property type="entry name" value="PAS_3"/>
    <property type="match status" value="2"/>
</dbReference>
<evidence type="ECO:0000259" key="4">
    <source>
        <dbReference type="PROSITE" id="PS50883"/>
    </source>
</evidence>
<dbReference type="InterPro" id="IPR029787">
    <property type="entry name" value="Nucleotide_cyclase"/>
</dbReference>
<dbReference type="GO" id="GO:0006355">
    <property type="term" value="P:regulation of DNA-templated transcription"/>
    <property type="evidence" value="ECO:0007669"/>
    <property type="project" value="InterPro"/>
</dbReference>
<evidence type="ECO:0000313" key="7">
    <source>
        <dbReference type="Proteomes" id="UP000439983"/>
    </source>
</evidence>
<dbReference type="SMART" id="SM00091">
    <property type="entry name" value="PAS"/>
    <property type="match status" value="3"/>
</dbReference>
<dbReference type="InterPro" id="IPR000700">
    <property type="entry name" value="PAS-assoc_C"/>
</dbReference>
<dbReference type="PROSITE" id="PS50113">
    <property type="entry name" value="PAC"/>
    <property type="match status" value="2"/>
</dbReference>
<protein>
    <submittedName>
        <fullName evidence="6">EAL domain-containing protein</fullName>
    </submittedName>
</protein>
<dbReference type="PROSITE" id="PS50112">
    <property type="entry name" value="PAS"/>
    <property type="match status" value="2"/>
</dbReference>
<dbReference type="InterPro" id="IPR013767">
    <property type="entry name" value="PAS_fold"/>
</dbReference>
<gene>
    <name evidence="6" type="ORF">GHK62_20425</name>
</gene>